<comment type="caution">
    <text evidence="4">The sequence shown here is derived from an EMBL/GenBank/DDBJ whole genome shotgun (WGS) entry which is preliminary data.</text>
</comment>
<feature type="region of interest" description="Disordered" evidence="2">
    <location>
        <begin position="1"/>
        <end position="67"/>
    </location>
</feature>
<feature type="compositionally biased region" description="Polar residues" evidence="2">
    <location>
        <begin position="11"/>
        <end position="23"/>
    </location>
</feature>
<evidence type="ECO:0000259" key="3">
    <source>
        <dbReference type="PROSITE" id="PS50137"/>
    </source>
</evidence>
<dbReference type="GO" id="GO:0003723">
    <property type="term" value="F:RNA binding"/>
    <property type="evidence" value="ECO:0007669"/>
    <property type="project" value="UniProtKB-UniRule"/>
</dbReference>
<accession>A0A9N9N6K4</accession>
<dbReference type="Pfam" id="PF00035">
    <property type="entry name" value="dsrm"/>
    <property type="match status" value="1"/>
</dbReference>
<reference evidence="4" key="1">
    <citation type="submission" date="2021-06" db="EMBL/GenBank/DDBJ databases">
        <authorList>
            <person name="Kallberg Y."/>
            <person name="Tangrot J."/>
            <person name="Rosling A."/>
        </authorList>
    </citation>
    <scope>NUCLEOTIDE SEQUENCE</scope>
    <source>
        <strain evidence="4">FL966</strain>
    </source>
</reference>
<dbReference type="InterPro" id="IPR014720">
    <property type="entry name" value="dsRBD_dom"/>
</dbReference>
<dbReference type="OrthoDB" id="2393491at2759"/>
<name>A0A9N9N6K4_9GLOM</name>
<gene>
    <name evidence="4" type="ORF">CPELLU_LOCUS12031</name>
</gene>
<dbReference type="Gene3D" id="3.30.160.20">
    <property type="match status" value="2"/>
</dbReference>
<keyword evidence="1" id="KW-0694">RNA-binding</keyword>
<keyword evidence="5" id="KW-1185">Reference proteome</keyword>
<dbReference type="SUPFAM" id="SSF54768">
    <property type="entry name" value="dsRNA-binding domain-like"/>
    <property type="match status" value="2"/>
</dbReference>
<dbReference type="SMART" id="SM00358">
    <property type="entry name" value="DSRM"/>
    <property type="match status" value="2"/>
</dbReference>
<feature type="compositionally biased region" description="Polar residues" evidence="2">
    <location>
        <begin position="42"/>
        <end position="57"/>
    </location>
</feature>
<evidence type="ECO:0000256" key="2">
    <source>
        <dbReference type="SAM" id="MobiDB-lite"/>
    </source>
</evidence>
<dbReference type="EMBL" id="CAJVQA010011229">
    <property type="protein sequence ID" value="CAG8705159.1"/>
    <property type="molecule type" value="Genomic_DNA"/>
</dbReference>
<sequence length="376" mass="41800">MSSSSLDSSLNALGTQPMFSSAQEGGDTFSKGKQVNGKDDSSTNNSMPTVSLPQQENGKLPHATASGQNQQLRIYQNHDDPTEEVDESPFINPISFLNTMHQKLKTTAPPVYSFSHDPTTGQFYCQVHFCGQTYQNQTARPKKQQAKEEVASIAMRDLSLRMSDITALIRTDLIRAHVAASQKAKFGGGKNQPGNGVMVTHSRQMSQQITPHPLELIPKSVQWYRKQSELASNGQPKRPCVLLLEFCQMHKLGQPVYSMRDDGRGNYLFDCTIAGRVFNPEIAFWHKNDAKDHVSSIAFNVLYGECVEREYREIQLRYHQPQLHGAIPTPYGNSMALYSTADGGYFATPGNLVPANPIYVQNNLIPSHSHSIPRTS</sequence>
<proteinExistence type="predicted"/>
<protein>
    <submittedName>
        <fullName evidence="4">3655_t:CDS:1</fullName>
    </submittedName>
</protein>
<evidence type="ECO:0000313" key="5">
    <source>
        <dbReference type="Proteomes" id="UP000789759"/>
    </source>
</evidence>
<organism evidence="4 5">
    <name type="scientific">Cetraspora pellucida</name>
    <dbReference type="NCBI Taxonomy" id="1433469"/>
    <lineage>
        <taxon>Eukaryota</taxon>
        <taxon>Fungi</taxon>
        <taxon>Fungi incertae sedis</taxon>
        <taxon>Mucoromycota</taxon>
        <taxon>Glomeromycotina</taxon>
        <taxon>Glomeromycetes</taxon>
        <taxon>Diversisporales</taxon>
        <taxon>Gigasporaceae</taxon>
        <taxon>Cetraspora</taxon>
    </lineage>
</organism>
<dbReference type="PROSITE" id="PS50137">
    <property type="entry name" value="DS_RBD"/>
    <property type="match status" value="1"/>
</dbReference>
<feature type="compositionally biased region" description="Low complexity" evidence="2">
    <location>
        <begin position="1"/>
        <end position="10"/>
    </location>
</feature>
<dbReference type="Proteomes" id="UP000789759">
    <property type="component" value="Unassembled WGS sequence"/>
</dbReference>
<feature type="domain" description="DRBM" evidence="3">
    <location>
        <begin position="92"/>
        <end position="160"/>
    </location>
</feature>
<evidence type="ECO:0000313" key="4">
    <source>
        <dbReference type="EMBL" id="CAG8705159.1"/>
    </source>
</evidence>
<evidence type="ECO:0000256" key="1">
    <source>
        <dbReference type="PROSITE-ProRule" id="PRU00266"/>
    </source>
</evidence>
<dbReference type="AlphaFoldDB" id="A0A9N9N6K4"/>